<gene>
    <name evidence="2" type="ORF">SOCE26_054970</name>
</gene>
<dbReference type="RefSeq" id="WP_104982617.1">
    <property type="nucleotide sequence ID" value="NZ_CP012673.1"/>
</dbReference>
<dbReference type="EMBL" id="CP012673">
    <property type="protein sequence ID" value="AUX44037.1"/>
    <property type="molecule type" value="Genomic_DNA"/>
</dbReference>
<dbReference type="AlphaFoldDB" id="A0A2L0EXL7"/>
<evidence type="ECO:0000256" key="1">
    <source>
        <dbReference type="SAM" id="MobiDB-lite"/>
    </source>
</evidence>
<proteinExistence type="predicted"/>
<name>A0A2L0EXL7_SORCE</name>
<feature type="region of interest" description="Disordered" evidence="1">
    <location>
        <begin position="57"/>
        <end position="78"/>
    </location>
</feature>
<evidence type="ECO:0000313" key="2">
    <source>
        <dbReference type="EMBL" id="AUX44037.1"/>
    </source>
</evidence>
<protein>
    <submittedName>
        <fullName evidence="2">Uncharacterized protein</fullName>
    </submittedName>
</protein>
<sequence length="213" mass="22014">MATGNTIGRIVGQSPARAVPPEQANPVVQLVQGVERLVPMWQQLDGLAQQLARAGRGGAPVSRDGARGARGGARGLGGAASPEELCARLTELGRMVRTPPEVMDGPAGPEQIRTRQITEEILQLAMGVSGPRGQPVHELALGAARERIAALAATAPSPAQAAQAVDNAALMAQMRGANGPVLEMLRSVLEGLQQALRLIQGVTGRTDGAQIRA</sequence>
<evidence type="ECO:0000313" key="3">
    <source>
        <dbReference type="Proteomes" id="UP000238348"/>
    </source>
</evidence>
<organism evidence="2 3">
    <name type="scientific">Sorangium cellulosum</name>
    <name type="common">Polyangium cellulosum</name>
    <dbReference type="NCBI Taxonomy" id="56"/>
    <lineage>
        <taxon>Bacteria</taxon>
        <taxon>Pseudomonadati</taxon>
        <taxon>Myxococcota</taxon>
        <taxon>Polyangia</taxon>
        <taxon>Polyangiales</taxon>
        <taxon>Polyangiaceae</taxon>
        <taxon>Sorangium</taxon>
    </lineage>
</organism>
<accession>A0A2L0EXL7</accession>
<dbReference type="Proteomes" id="UP000238348">
    <property type="component" value="Chromosome"/>
</dbReference>
<reference evidence="2 3" key="1">
    <citation type="submission" date="2015-09" db="EMBL/GenBank/DDBJ databases">
        <title>Sorangium comparison.</title>
        <authorList>
            <person name="Zaburannyi N."/>
            <person name="Bunk B."/>
            <person name="Overmann J."/>
            <person name="Mueller R."/>
        </authorList>
    </citation>
    <scope>NUCLEOTIDE SEQUENCE [LARGE SCALE GENOMIC DNA]</scope>
    <source>
        <strain evidence="2 3">So ce26</strain>
    </source>
</reference>
<dbReference type="OrthoDB" id="9909170at2"/>
<feature type="compositionally biased region" description="Gly residues" evidence="1">
    <location>
        <begin position="68"/>
        <end position="78"/>
    </location>
</feature>